<organism evidence="2 3">
    <name type="scientific">Galdieria partita</name>
    <dbReference type="NCBI Taxonomy" id="83374"/>
    <lineage>
        <taxon>Eukaryota</taxon>
        <taxon>Rhodophyta</taxon>
        <taxon>Bangiophyceae</taxon>
        <taxon>Galdieriales</taxon>
        <taxon>Galdieriaceae</taxon>
        <taxon>Galdieria</taxon>
    </lineage>
</organism>
<feature type="compositionally biased region" description="Polar residues" evidence="1">
    <location>
        <begin position="102"/>
        <end position="113"/>
    </location>
</feature>
<feature type="region of interest" description="Disordered" evidence="1">
    <location>
        <begin position="257"/>
        <end position="284"/>
    </location>
</feature>
<sequence>MGACLSIEDKSPQPSKKVTRGNQNYSKGAKKRTTHRAPSYKTKAVPYGQRTRTQPDQLSKTVLANDNSHRLLSTPTTRRSTSKPKVAYAAKDNTPVLREVNRGSNLLQHSTHQSFEDSKAKSSNDAFQEIKQPAEQQQQLHDTEQTSSLATPWVSGSLVQQRMSQLFQSNLLRTEHQQNNENISWSGLVKQRQSIFQNNNHSLSETVLKKDTKPIEKGKDSDNMKKNPSMKENATPFMESKDQPVVDSYPFKETVDTSTEWKQETETPSQQYGPHHSHRLPRKKIEETWPEMRDQETLDIEKWRNRRTRRMVRNSVLMEEQEDPEQAAARSMRGSVLRAHSSMKFQF</sequence>
<dbReference type="AlphaFoldDB" id="A0A9C7UQB6"/>
<accession>A0A9C7UQB6</accession>
<keyword evidence="3" id="KW-1185">Reference proteome</keyword>
<evidence type="ECO:0000313" key="3">
    <source>
        <dbReference type="Proteomes" id="UP001061958"/>
    </source>
</evidence>
<reference evidence="2" key="2">
    <citation type="submission" date="2022-01" db="EMBL/GenBank/DDBJ databases">
        <authorList>
            <person name="Hirooka S."/>
            <person name="Miyagishima S.Y."/>
        </authorList>
    </citation>
    <scope>NUCLEOTIDE SEQUENCE</scope>
    <source>
        <strain evidence="2">NBRC 102759</strain>
    </source>
</reference>
<dbReference type="OrthoDB" id="10449636at2759"/>
<comment type="caution">
    <text evidence="2">The sequence shown here is derived from an EMBL/GenBank/DDBJ whole genome shotgun (WGS) entry which is preliminary data.</text>
</comment>
<feature type="compositionally biased region" description="Polar residues" evidence="1">
    <location>
        <begin position="12"/>
        <end position="26"/>
    </location>
</feature>
<feature type="compositionally biased region" description="Low complexity" evidence="1">
    <location>
        <begin position="70"/>
        <end position="85"/>
    </location>
</feature>
<protein>
    <submittedName>
        <fullName evidence="2">Uncharacterized protein</fullName>
    </submittedName>
</protein>
<feature type="region of interest" description="Disordered" evidence="1">
    <location>
        <begin position="101"/>
        <end position="126"/>
    </location>
</feature>
<reference evidence="2" key="1">
    <citation type="journal article" date="2022" name="Proc. Natl. Acad. Sci. U.S.A.">
        <title>Life cycle and functional genomics of the unicellular red alga Galdieria for elucidating algal and plant evolution and industrial use.</title>
        <authorList>
            <person name="Hirooka S."/>
            <person name="Itabashi T."/>
            <person name="Ichinose T.M."/>
            <person name="Onuma R."/>
            <person name="Fujiwara T."/>
            <person name="Yamashita S."/>
            <person name="Jong L.W."/>
            <person name="Tomita R."/>
            <person name="Iwane A.H."/>
            <person name="Miyagishima S.Y."/>
        </authorList>
    </citation>
    <scope>NUCLEOTIDE SEQUENCE</scope>
    <source>
        <strain evidence="2">NBRC 102759</strain>
    </source>
</reference>
<dbReference type="EMBL" id="BQMJ01000023">
    <property type="protein sequence ID" value="GJQ11392.1"/>
    <property type="molecule type" value="Genomic_DNA"/>
</dbReference>
<evidence type="ECO:0000313" key="2">
    <source>
        <dbReference type="EMBL" id="GJQ11392.1"/>
    </source>
</evidence>
<feature type="region of interest" description="Disordered" evidence="1">
    <location>
        <begin position="1"/>
        <end position="85"/>
    </location>
</feature>
<name>A0A9C7UQB6_9RHOD</name>
<gene>
    <name evidence="2" type="ORF">GpartN1_g3183.t1</name>
</gene>
<evidence type="ECO:0000256" key="1">
    <source>
        <dbReference type="SAM" id="MobiDB-lite"/>
    </source>
</evidence>
<feature type="region of interest" description="Disordered" evidence="1">
    <location>
        <begin position="214"/>
        <end position="242"/>
    </location>
</feature>
<feature type="compositionally biased region" description="Basic and acidic residues" evidence="1">
    <location>
        <begin position="214"/>
        <end position="225"/>
    </location>
</feature>
<dbReference type="Proteomes" id="UP001061958">
    <property type="component" value="Unassembled WGS sequence"/>
</dbReference>
<proteinExistence type="predicted"/>
<feature type="compositionally biased region" description="Polar residues" evidence="1">
    <location>
        <begin position="50"/>
        <end position="66"/>
    </location>
</feature>